<evidence type="ECO:0000313" key="10">
    <source>
        <dbReference type="RefSeq" id="XP_039115977.1"/>
    </source>
</evidence>
<feature type="compositionally biased region" description="Basic and acidic residues" evidence="3">
    <location>
        <begin position="424"/>
        <end position="439"/>
    </location>
</feature>
<name>A0AB40AM18_DIOCR</name>
<sequence>MSRKVVQIAAGEAHTLALAGDGSVLSWGRGTFGRLGTGKEHDEHSPVRVYFPDASSPEKTSDPSVHSGNSDSSRPLCVGIAAGAYHSLALQDDGSVWSWGYNTYGQLGHSEVENVSLPCLVEHFQQLKSTGVKVCSVKAGAMSSFAIDNLGGLWTWGNCPQPSNDEDEGFCFLSYPSPMPVVDFYGRSVVKVACGNEHVVALVTAGEVHTGGGDDLLCYSWGNNNHGQLGLGDTISRSKPEIINVFNQECPWSVFDISCGAFHTALLTHRKSGGGQHAHCMCWTFGLGENGQLGHGTTANECLPRAVKGLPEDAVLVSLDCGLFHTSVVSSAGDVWSWGMEKGLGLCPDASFTGDDAGDALSPIRMHCAEGVKQVACGAAHTLVVADDGHKLWAWGRGRSGVLGHGKTTDSFMPFPVLWPRPDEDFKENNMDAQNEKTKPSNQEAGKLANTSEEIEFLRSKLTLMERYASLLHVSIFRKQLDDRNLPQSLRGSGVFDIGKELETILESADDDELARMQMFYRNMLASVKDKLLKRRVQEMVKESLKSLSAGSHSYTRP</sequence>
<feature type="repeat" description="RCC1" evidence="2">
    <location>
        <begin position="151"/>
        <end position="205"/>
    </location>
</feature>
<feature type="repeat" description="RCC1" evidence="2">
    <location>
        <begin position="216"/>
        <end position="270"/>
    </location>
</feature>
<feature type="repeat" description="RCC1" evidence="2">
    <location>
        <begin position="94"/>
        <end position="150"/>
    </location>
</feature>
<proteinExistence type="predicted"/>
<evidence type="ECO:0000313" key="7">
    <source>
        <dbReference type="RefSeq" id="XP_039115974.1"/>
    </source>
</evidence>
<dbReference type="AlphaFoldDB" id="A0AB40AM18"/>
<dbReference type="RefSeq" id="XP_039115976.1">
    <property type="nucleotide sequence ID" value="XM_039260042.1"/>
</dbReference>
<evidence type="ECO:0000259" key="4">
    <source>
        <dbReference type="Pfam" id="PF25390"/>
    </source>
</evidence>
<gene>
    <name evidence="6 7 8 9 10 11" type="primary">LOC120251507</name>
</gene>
<dbReference type="RefSeq" id="XP_039115975.1">
    <property type="nucleotide sequence ID" value="XM_039260041.1"/>
</dbReference>
<feature type="compositionally biased region" description="Polar residues" evidence="3">
    <location>
        <begin position="62"/>
        <end position="72"/>
    </location>
</feature>
<evidence type="ECO:0000313" key="11">
    <source>
        <dbReference type="RefSeq" id="XP_039115979.1"/>
    </source>
</evidence>
<evidence type="ECO:0000256" key="2">
    <source>
        <dbReference type="PROSITE-ProRule" id="PRU00235"/>
    </source>
</evidence>
<dbReference type="RefSeq" id="XP_039115979.1">
    <property type="nucleotide sequence ID" value="XM_039260045.1"/>
</dbReference>
<evidence type="ECO:0000313" key="8">
    <source>
        <dbReference type="RefSeq" id="XP_039115975.1"/>
    </source>
</evidence>
<dbReference type="PANTHER" id="PTHR22870:SF155">
    <property type="entry name" value="E3 UBIQUITIN-PROTEIN LIGASE HERC1-RELATED"/>
    <property type="match status" value="1"/>
</dbReference>
<dbReference type="InterPro" id="IPR009091">
    <property type="entry name" value="RCC1/BLIP-II"/>
</dbReference>
<feature type="repeat" description="RCC1" evidence="2">
    <location>
        <begin position="280"/>
        <end position="332"/>
    </location>
</feature>
<dbReference type="PRINTS" id="PR00633">
    <property type="entry name" value="RCCNDNSATION"/>
</dbReference>
<feature type="region of interest" description="Disordered" evidence="3">
    <location>
        <begin position="51"/>
        <end position="72"/>
    </location>
</feature>
<evidence type="ECO:0000256" key="3">
    <source>
        <dbReference type="SAM" id="MobiDB-lite"/>
    </source>
</evidence>
<keyword evidence="1" id="KW-0677">Repeat</keyword>
<evidence type="ECO:0000313" key="9">
    <source>
        <dbReference type="RefSeq" id="XP_039115976.1"/>
    </source>
</evidence>
<accession>A0AB40AM18</accession>
<protein>
    <submittedName>
        <fullName evidence="6 7">Ultraviolet-B receptor UVR8-like isoform X1</fullName>
    </submittedName>
</protein>
<feature type="domain" description="RCC1-like" evidence="4">
    <location>
        <begin position="73"/>
        <end position="417"/>
    </location>
</feature>
<evidence type="ECO:0000313" key="5">
    <source>
        <dbReference type="Proteomes" id="UP001515500"/>
    </source>
</evidence>
<organism evidence="5 8">
    <name type="scientific">Dioscorea cayennensis subsp. rotundata</name>
    <name type="common">White Guinea yam</name>
    <name type="synonym">Dioscorea rotundata</name>
    <dbReference type="NCBI Taxonomy" id="55577"/>
    <lineage>
        <taxon>Eukaryota</taxon>
        <taxon>Viridiplantae</taxon>
        <taxon>Streptophyta</taxon>
        <taxon>Embryophyta</taxon>
        <taxon>Tracheophyta</taxon>
        <taxon>Spermatophyta</taxon>
        <taxon>Magnoliopsida</taxon>
        <taxon>Liliopsida</taxon>
        <taxon>Dioscoreales</taxon>
        <taxon>Dioscoreaceae</taxon>
        <taxon>Dioscorea</taxon>
    </lineage>
</organism>
<dbReference type="Pfam" id="PF13540">
    <property type="entry name" value="RCC1_2"/>
    <property type="match status" value="1"/>
</dbReference>
<dbReference type="PANTHER" id="PTHR22870">
    <property type="entry name" value="REGULATOR OF CHROMOSOME CONDENSATION"/>
    <property type="match status" value="1"/>
</dbReference>
<reference evidence="6 7" key="1">
    <citation type="submission" date="2025-04" db="UniProtKB">
        <authorList>
            <consortium name="RefSeq"/>
        </authorList>
    </citation>
    <scope>IDENTIFICATION</scope>
</reference>
<evidence type="ECO:0000313" key="6">
    <source>
        <dbReference type="RefSeq" id="XP_039115973.1"/>
    </source>
</evidence>
<dbReference type="RefSeq" id="XP_039115977.1">
    <property type="nucleotide sequence ID" value="XM_039260043.1"/>
</dbReference>
<keyword evidence="5" id="KW-1185">Reference proteome</keyword>
<dbReference type="InterPro" id="IPR058923">
    <property type="entry name" value="RCC1-like_dom"/>
</dbReference>
<dbReference type="Gene3D" id="2.130.10.30">
    <property type="entry name" value="Regulator of chromosome condensation 1/beta-lactamase-inhibitor protein II"/>
    <property type="match status" value="2"/>
</dbReference>
<feature type="repeat" description="RCC1" evidence="2">
    <location>
        <begin position="22"/>
        <end position="93"/>
    </location>
</feature>
<dbReference type="SUPFAM" id="SSF50985">
    <property type="entry name" value="RCC1/BLIP-II"/>
    <property type="match status" value="2"/>
</dbReference>
<dbReference type="Pfam" id="PF25390">
    <property type="entry name" value="WD40_RLD"/>
    <property type="match status" value="1"/>
</dbReference>
<dbReference type="Proteomes" id="UP001515500">
    <property type="component" value="Chromosome 20"/>
</dbReference>
<evidence type="ECO:0000256" key="1">
    <source>
        <dbReference type="ARBA" id="ARBA00022737"/>
    </source>
</evidence>
<feature type="region of interest" description="Disordered" evidence="3">
    <location>
        <begin position="424"/>
        <end position="448"/>
    </location>
</feature>
<dbReference type="InterPro" id="IPR000408">
    <property type="entry name" value="Reg_chr_condens"/>
</dbReference>
<feature type="repeat" description="RCC1" evidence="2">
    <location>
        <begin position="333"/>
        <end position="388"/>
    </location>
</feature>
<dbReference type="GeneID" id="120251507"/>
<dbReference type="PROSITE" id="PS00626">
    <property type="entry name" value="RCC1_2"/>
    <property type="match status" value="1"/>
</dbReference>
<dbReference type="RefSeq" id="XP_039115973.1">
    <property type="nucleotide sequence ID" value="XM_039260039.1"/>
</dbReference>
<dbReference type="PROSITE" id="PS50012">
    <property type="entry name" value="RCC1_3"/>
    <property type="match status" value="6"/>
</dbReference>
<dbReference type="InterPro" id="IPR051210">
    <property type="entry name" value="Ub_ligase/GEF_domain"/>
</dbReference>
<dbReference type="RefSeq" id="XP_039115974.1">
    <property type="nucleotide sequence ID" value="XM_039260040.1"/>
</dbReference>